<dbReference type="Proteomes" id="UP000068250">
    <property type="component" value="Chromosome I"/>
</dbReference>
<organism evidence="1 3">
    <name type="scientific">Acetobacter ghanensis</name>
    <dbReference type="NCBI Taxonomy" id="431306"/>
    <lineage>
        <taxon>Bacteria</taxon>
        <taxon>Pseudomonadati</taxon>
        <taxon>Pseudomonadota</taxon>
        <taxon>Alphaproteobacteria</taxon>
        <taxon>Acetobacterales</taxon>
        <taxon>Acetobacteraceae</taxon>
        <taxon>Acetobacter</taxon>
    </lineage>
</organism>
<reference evidence="3" key="1">
    <citation type="submission" date="2014-09" db="EMBL/GenBank/DDBJ databases">
        <authorList>
            <person name="Illeghems K.G."/>
        </authorList>
    </citation>
    <scope>NUCLEOTIDE SEQUENCE [LARGE SCALE GENOMIC DNA]</scope>
    <source>
        <strain evidence="3">LMG 23848T</strain>
    </source>
</reference>
<sequence>MNTFFRHDAPTLARDWGIHLSGVSRYFSEMAQDAALPANAAVTGPNSGIPALFTTYTDPVVIRALVTPTRSEAIYGTARKGDWTTDTAQFPVVELSGYASAYDDYSPAGTSDSNANWVQRQSFYYQTWTRWGEREVERMGAAKIDWVNQKNLASASVLNRNQNQINLFGIAGLELYGALNDPNLPAAIAPTPKFAASGTAAAGNTWADTTDPVQVYADILKAFGVLSAQMGGNLTLEAPLTLVIPTERQQCLLYTNQYQVALSDLLKKNLPNLKIETLPEAGVTLGGGQATTTLMQLFVSEVEGQQSVTTAFTEKLRTHAVERYSSSFRQKKSQGTWGTIWFYPQACVTMAGI</sequence>
<protein>
    <submittedName>
        <fullName evidence="1">Burkholderia phage Bcep781 gp12</fullName>
    </submittedName>
    <submittedName>
        <fullName evidence="2">DUF2184 domain-containing protein</fullName>
    </submittedName>
</protein>
<reference evidence="1" key="2">
    <citation type="submission" date="2014-09" db="EMBL/GenBank/DDBJ databases">
        <authorList>
            <person name="Magalhaes I.L.F."/>
            <person name="Oliveira U."/>
            <person name="Santos F.R."/>
            <person name="Vidigal T.H.D.A."/>
            <person name="Brescovit A.D."/>
            <person name="Santos A.J."/>
        </authorList>
    </citation>
    <scope>NUCLEOTIDE SEQUENCE</scope>
    <source>
        <strain evidence="1">LMG 23848T</strain>
    </source>
</reference>
<evidence type="ECO:0000313" key="2">
    <source>
        <dbReference type="EMBL" id="NHO39837.1"/>
    </source>
</evidence>
<dbReference type="EMBL" id="WOTE01000004">
    <property type="protein sequence ID" value="NHO39837.1"/>
    <property type="molecule type" value="Genomic_DNA"/>
</dbReference>
<dbReference type="PATRIC" id="fig|431306.5.peg.28"/>
<dbReference type="RefSeq" id="WP_059022493.1">
    <property type="nucleotide sequence ID" value="NZ_LN609302.1"/>
</dbReference>
<dbReference type="EMBL" id="LN609302">
    <property type="protein sequence ID" value="CEF53218.1"/>
    <property type="molecule type" value="Genomic_DNA"/>
</dbReference>
<name>A0A0U5F1Q9_9PROT</name>
<proteinExistence type="predicted"/>
<evidence type="ECO:0000313" key="4">
    <source>
        <dbReference type="Proteomes" id="UP000657200"/>
    </source>
</evidence>
<reference evidence="2 4" key="3">
    <citation type="journal article" date="2020" name="Int. J. Syst. Evol. Microbiol.">
        <title>Novel acetic acid bacteria from cider fermentations: Acetobacter conturbans sp. nov. and Acetobacter fallax sp. nov.</title>
        <authorList>
            <person name="Sombolestani A.S."/>
            <person name="Cleenwerck I."/>
            <person name="Cnockaert M."/>
            <person name="Borremans W."/>
            <person name="Wieme A.D."/>
            <person name="De Vuyst L."/>
            <person name="Vandamme P."/>
        </authorList>
    </citation>
    <scope>NUCLEOTIDE SEQUENCE [LARGE SCALE GENOMIC DNA]</scope>
    <source>
        <strain evidence="2 4">LMG 23848</strain>
    </source>
</reference>
<keyword evidence="4" id="KW-1185">Reference proteome</keyword>
<evidence type="ECO:0000313" key="1">
    <source>
        <dbReference type="EMBL" id="CEF53218.1"/>
    </source>
</evidence>
<accession>A0A0U5F1Q9</accession>
<dbReference type="AlphaFoldDB" id="A0A0U5F1Q9"/>
<dbReference type="OrthoDB" id="6439710at2"/>
<dbReference type="Proteomes" id="UP000657200">
    <property type="component" value="Unassembled WGS sequence"/>
</dbReference>
<dbReference type="STRING" id="431306.AGA_92"/>
<gene>
    <name evidence="1" type="ORF">AGA_92</name>
    <name evidence="2" type="ORF">GOB80_09125</name>
</gene>
<evidence type="ECO:0000313" key="3">
    <source>
        <dbReference type="Proteomes" id="UP000068250"/>
    </source>
</evidence>